<sequence>MRGLVLFDIDGTLLRAGDREHARAFVEAMTEVFGRPIDLDGVQLAGMLDSEIARLALERAGITREEVEAKLPLVMRRMGERYSSRVLAGDRVTWVLAGAVESALALADAGYALGVLTGNARTVARAKLAAAGVDGLFPVGAYGDQAHTRGELVWLACAEAERHHGVRFLVHHVVLIGDTPRDIAAARAAGARVLAVATGRYSVRELEAEGADAVLPDLSDPVATSAAVEAILSGASAG</sequence>
<dbReference type="GO" id="GO:0006281">
    <property type="term" value="P:DNA repair"/>
    <property type="evidence" value="ECO:0007669"/>
    <property type="project" value="TreeGrafter"/>
</dbReference>
<dbReference type="InterPro" id="IPR023198">
    <property type="entry name" value="PGP-like_dom2"/>
</dbReference>
<proteinExistence type="predicted"/>
<dbReference type="InterPro" id="IPR023214">
    <property type="entry name" value="HAD_sf"/>
</dbReference>
<dbReference type="SUPFAM" id="SSF56784">
    <property type="entry name" value="HAD-like"/>
    <property type="match status" value="1"/>
</dbReference>
<dbReference type="InterPro" id="IPR050155">
    <property type="entry name" value="HAD-like_hydrolase_sf"/>
</dbReference>
<comment type="caution">
    <text evidence="1">The sequence shown here is derived from an EMBL/GenBank/DDBJ whole genome shotgun (WGS) entry which is preliminary data.</text>
</comment>
<evidence type="ECO:0000313" key="1">
    <source>
        <dbReference type="EMBL" id="HEX69926.1"/>
    </source>
</evidence>
<name>A0A7C2WGE7_9BACT</name>
<dbReference type="AlphaFoldDB" id="A0A7C2WGE7"/>
<dbReference type="Pfam" id="PF00702">
    <property type="entry name" value="Hydrolase"/>
    <property type="match status" value="1"/>
</dbReference>
<dbReference type="PANTHER" id="PTHR43434">
    <property type="entry name" value="PHOSPHOGLYCOLATE PHOSPHATASE"/>
    <property type="match status" value="1"/>
</dbReference>
<reference evidence="1" key="1">
    <citation type="journal article" date="2020" name="mSystems">
        <title>Genome- and Community-Level Interaction Insights into Carbon Utilization and Element Cycling Functions of Hydrothermarchaeota in Hydrothermal Sediment.</title>
        <authorList>
            <person name="Zhou Z."/>
            <person name="Liu Y."/>
            <person name="Xu W."/>
            <person name="Pan J."/>
            <person name="Luo Z.H."/>
            <person name="Li M."/>
        </authorList>
    </citation>
    <scope>NUCLEOTIDE SEQUENCE [LARGE SCALE GENOMIC DNA]</scope>
    <source>
        <strain evidence="1">SpSt-192</strain>
    </source>
</reference>
<organism evidence="1">
    <name type="scientific">Thermorudis sp</name>
    <dbReference type="NCBI Taxonomy" id="1969470"/>
    <lineage>
        <taxon>Bacteria</taxon>
        <taxon>Pseudomonadati</taxon>
        <taxon>Thermomicrobiota</taxon>
        <taxon>Thermomicrobia</taxon>
        <taxon>Thermomicrobia incertae sedis</taxon>
        <taxon>Thermorudis</taxon>
    </lineage>
</organism>
<dbReference type="InterPro" id="IPR036412">
    <property type="entry name" value="HAD-like_sf"/>
</dbReference>
<dbReference type="GO" id="GO:0008967">
    <property type="term" value="F:phosphoglycolate phosphatase activity"/>
    <property type="evidence" value="ECO:0007669"/>
    <property type="project" value="TreeGrafter"/>
</dbReference>
<dbReference type="GO" id="GO:0005829">
    <property type="term" value="C:cytosol"/>
    <property type="evidence" value="ECO:0007669"/>
    <property type="project" value="TreeGrafter"/>
</dbReference>
<gene>
    <name evidence="1" type="ORF">ENP13_01595</name>
</gene>
<protein>
    <submittedName>
        <fullName evidence="1">HAD family hydrolase</fullName>
    </submittedName>
</protein>
<accession>A0A7C2WGE7</accession>
<dbReference type="Gene3D" id="1.10.150.240">
    <property type="entry name" value="Putative phosphatase, domain 2"/>
    <property type="match status" value="1"/>
</dbReference>
<dbReference type="EMBL" id="DSID01000126">
    <property type="protein sequence ID" value="HEX69926.1"/>
    <property type="molecule type" value="Genomic_DNA"/>
</dbReference>
<dbReference type="Gene3D" id="3.40.50.1000">
    <property type="entry name" value="HAD superfamily/HAD-like"/>
    <property type="match status" value="1"/>
</dbReference>
<dbReference type="PANTHER" id="PTHR43434:SF16">
    <property type="entry name" value="BLL8046 PROTEIN"/>
    <property type="match status" value="1"/>
</dbReference>
<keyword evidence="1" id="KW-0378">Hydrolase</keyword>